<dbReference type="SUPFAM" id="SSF52540">
    <property type="entry name" value="P-loop containing nucleoside triphosphate hydrolases"/>
    <property type="match status" value="1"/>
</dbReference>
<dbReference type="PANTHER" id="PTHR32046:SF12">
    <property type="entry name" value="AIG1-TYPE G DOMAIN-CONTAINING PROTEIN"/>
    <property type="match status" value="1"/>
</dbReference>
<name>A0A6S7K5W9_PARCT</name>
<dbReference type="GO" id="GO:0003924">
    <property type="term" value="F:GTPase activity"/>
    <property type="evidence" value="ECO:0007669"/>
    <property type="project" value="InterPro"/>
</dbReference>
<reference evidence="2" key="1">
    <citation type="submission" date="2020-04" db="EMBL/GenBank/DDBJ databases">
        <authorList>
            <person name="Alioto T."/>
            <person name="Alioto T."/>
            <person name="Gomez Garrido J."/>
        </authorList>
    </citation>
    <scope>NUCLEOTIDE SEQUENCE</scope>
    <source>
        <strain evidence="2">A484AB</strain>
    </source>
</reference>
<dbReference type="OrthoDB" id="6021162at2759"/>
<sequence length="377" mass="42285">MALESLKNFTKSMFPSFFTPSLILKPLPASAEDFRKELNSFRNLDQHSEPPPRAKLFHCIISSAKIKRPFESAMILLIGSSGVGKSSTINHLLDTGEGEPVAMTSASKSKTKSTTEYVLTVDEPRFEVCDLKMSVIDTPGFNDDVGVNQDACNFVSIKRFFKTHPSLPEQFTYPNLVFLVVNANDNRIEGPNSNLSKCLRGIKLLEIVDTNCPNLVVVLTFCCSVGHKNVTKWEKKMEEKKEMISNIAYEVLGVQAPVVLIENGIDEHDLQEDGDFTLLPNGKKQPKNLYNACLKLLERNKDLFGQMVFNSSFERTKKDRPTNGHDIQAKDSRVEELSDEEEEFSNAFSEAAKGGRKGELHVFFYCSFLQVSNLNHS</sequence>
<dbReference type="PANTHER" id="PTHR32046">
    <property type="entry name" value="G DOMAIN-CONTAINING PROTEIN"/>
    <property type="match status" value="1"/>
</dbReference>
<comment type="caution">
    <text evidence="2">The sequence shown here is derived from an EMBL/GenBank/DDBJ whole genome shotgun (WGS) entry which is preliminary data.</text>
</comment>
<dbReference type="EMBL" id="CACRXK020024532">
    <property type="protein sequence ID" value="CAB4038741.1"/>
    <property type="molecule type" value="Genomic_DNA"/>
</dbReference>
<accession>A0A6S7K5W9</accession>
<dbReference type="Proteomes" id="UP001152795">
    <property type="component" value="Unassembled WGS sequence"/>
</dbReference>
<proteinExistence type="predicted"/>
<dbReference type="AlphaFoldDB" id="A0A6S7K5W9"/>
<dbReference type="InterPro" id="IPR027417">
    <property type="entry name" value="P-loop_NTPase"/>
</dbReference>
<evidence type="ECO:0000313" key="2">
    <source>
        <dbReference type="EMBL" id="CAB4038741.1"/>
    </source>
</evidence>
<gene>
    <name evidence="2" type="ORF">PACLA_8A021843</name>
</gene>
<dbReference type="InterPro" id="IPR010914">
    <property type="entry name" value="RsgA_GTPase_dom"/>
</dbReference>
<evidence type="ECO:0000256" key="1">
    <source>
        <dbReference type="SAM" id="MobiDB-lite"/>
    </source>
</evidence>
<protein>
    <submittedName>
        <fullName evidence="2">GTP-binding A</fullName>
    </submittedName>
</protein>
<organism evidence="2 3">
    <name type="scientific">Paramuricea clavata</name>
    <name type="common">Red gorgonian</name>
    <name type="synonym">Violescent sea-whip</name>
    <dbReference type="NCBI Taxonomy" id="317549"/>
    <lineage>
        <taxon>Eukaryota</taxon>
        <taxon>Metazoa</taxon>
        <taxon>Cnidaria</taxon>
        <taxon>Anthozoa</taxon>
        <taxon>Octocorallia</taxon>
        <taxon>Malacalcyonacea</taxon>
        <taxon>Plexauridae</taxon>
        <taxon>Paramuricea</taxon>
    </lineage>
</organism>
<dbReference type="Pfam" id="PF03193">
    <property type="entry name" value="RsgA_GTPase"/>
    <property type="match status" value="1"/>
</dbReference>
<dbReference type="Gene3D" id="3.40.50.300">
    <property type="entry name" value="P-loop containing nucleotide triphosphate hydrolases"/>
    <property type="match status" value="1"/>
</dbReference>
<evidence type="ECO:0000313" key="3">
    <source>
        <dbReference type="Proteomes" id="UP001152795"/>
    </source>
</evidence>
<keyword evidence="3" id="KW-1185">Reference proteome</keyword>
<feature type="region of interest" description="Disordered" evidence="1">
    <location>
        <begin position="316"/>
        <end position="336"/>
    </location>
</feature>
<dbReference type="GO" id="GO:0005525">
    <property type="term" value="F:GTP binding"/>
    <property type="evidence" value="ECO:0007669"/>
    <property type="project" value="InterPro"/>
</dbReference>